<accession>A0A9X4FBX4</accession>
<dbReference type="Pfam" id="PF26383">
    <property type="entry name" value="DUF6079_2nd"/>
    <property type="match status" value="1"/>
</dbReference>
<dbReference type="Pfam" id="PF26385">
    <property type="entry name" value="DUF6079_4th"/>
    <property type="match status" value="1"/>
</dbReference>
<dbReference type="Pfam" id="PF19557">
    <property type="entry name" value="DUF6079_1st"/>
    <property type="match status" value="1"/>
</dbReference>
<evidence type="ECO:0000259" key="1">
    <source>
        <dbReference type="PROSITE" id="PS50003"/>
    </source>
</evidence>
<protein>
    <submittedName>
        <fullName evidence="2">DUF6079 family protein</fullName>
    </submittedName>
</protein>
<name>A0A9X4FBX4_9VIBR</name>
<organism evidence="2 3">
    <name type="scientific">Vibrio aestuarianus</name>
    <dbReference type="NCBI Taxonomy" id="28171"/>
    <lineage>
        <taxon>Bacteria</taxon>
        <taxon>Pseudomonadati</taxon>
        <taxon>Pseudomonadota</taxon>
        <taxon>Gammaproteobacteria</taxon>
        <taxon>Vibrionales</taxon>
        <taxon>Vibrionaceae</taxon>
        <taxon>Vibrio</taxon>
    </lineage>
</organism>
<dbReference type="AlphaFoldDB" id="A0A9X4FBX4"/>
<dbReference type="Pfam" id="PF26388">
    <property type="entry name" value="DUF6079_6th"/>
    <property type="match status" value="1"/>
</dbReference>
<dbReference type="InterPro" id="IPR058571">
    <property type="entry name" value="DUF6079_3rd"/>
</dbReference>
<dbReference type="Pfam" id="PF26384">
    <property type="entry name" value="DUF6079_3rd"/>
    <property type="match status" value="1"/>
</dbReference>
<comment type="caution">
    <text evidence="2">The sequence shown here is derived from an EMBL/GenBank/DDBJ whole genome shotgun (WGS) entry which is preliminary data.</text>
</comment>
<reference evidence="2" key="1">
    <citation type="submission" date="2022-02" db="EMBL/GenBank/DDBJ databases">
        <title>Emergence and expansion in Europe of a Vibrio aestuarianus clonal complex pathogenic for oysters.</title>
        <authorList>
            <person name="Mesnil A."/>
            <person name="Travers M.-A."/>
        </authorList>
    </citation>
    <scope>NUCLEOTIDE SEQUENCE</scope>
    <source>
        <strain evidence="2">19_064_15T1</strain>
    </source>
</reference>
<sequence>MKKYGDLIQFESVTANIQLKNSSDHDKATGLVSSYVISDKMSQKLSNVIIEQLQYEESVDNKALWIVGNYGSGKSHLMSVISAVAEFPDLASQISNETVRNAADKIAGKFKVIRFEIGASKMALTDIVTQNLTDGLADMGVDYEFPPMTEISSNHKPYFEEMMATFHEKYPDHGLLLVCDEMLDYFRSRNEQELPLDIAILRVIGEVIDGTRFRFMAGVQEAIFDSTQLEFLSKEVKRIRDRAEQVLIAREDIKYVVAERLLKKDAQQQEWIREYLQKFTPYYDKMNERLDEFVRMFPVHPDYINTFERVRMAGLENRQVLKSLSRQMNELMKEEVPQDIPGVFSYDTYWNELSSEPSMKTNPEVGQVIETGELLVERIEQAYPTPGEKEFAKRLVAGLAIHRMAVGDIYAEMGATAAELRDSLCLYLKNIEALPGDKSKNLENHIVTVLTKVRRTVNGQFFSKNKTNDQFYLDLKKTEDFDAHIEAKAAGLSPDSINSAYRAAMLEILEQTDSQQSKTAMWQHELKWLDRNVSRPGWLFLGSPNERETAKPQLDYYMYFIQPENPPKQKKEFIREDEVQFVLKNRPEEFNQSLKHYAASVALRALATGSAQQTYKIKADGYLGEMIKWIRANIKDAFEVQYNGKSKPIMDWLKGATVRDITGIADSDHGSVKDIFEAVASFILEGYFQSLAPEYPKFSQRITEDTISVASKDVLSSLAGGATTKRATAVLDALELLDGDKLKPSNSRYAKSVLEVLASKGHGQVVNQSELLEAVHARLYFKPGSYRLEPEWLLVILATLVHAGELELSVVGKVITASDIDAFKGIDFDTLTNFKHIQAPKDFNVSAIKAVLELLGMNEGLATSIQQGDDSVVRTMGQEIEKLVKSLVHDQQLVKQRLMLWGNHVLSENEATLLADRLGKTKTFLESLQRFNTPGKLKNFKESAESIVEHAETLKEWKSFKQLSEVVDSFAEYAQYLKEAQLILDENDEWQSDVRDAALALRNGIEDKTTRLESSFKQAQLVNLQQLKKAYTQRYVALYQSARLTMEQDKEKAALIGDERLQTLEALSGISLLPAEQVKQWRSDWASLQVAESIDPKTIELTPNPVNFSPRSEGSKASASVRLAQLDNELTEMLSEWTQSLKSTLADPFLQLDLLSEVQRGEINAFIRSGSLSTPVSKEFIAGVNEALAGLEEVKISTMDLVASLGKGTPQTLDDVKARFEELLNAHCKGKDSSKVRIIID</sequence>
<evidence type="ECO:0000313" key="2">
    <source>
        <dbReference type="EMBL" id="MDE1347060.1"/>
    </source>
</evidence>
<dbReference type="Pfam" id="PF26387">
    <property type="entry name" value="DUF6079_5th"/>
    <property type="match status" value="1"/>
</dbReference>
<dbReference type="Proteomes" id="UP001140978">
    <property type="component" value="Unassembled WGS sequence"/>
</dbReference>
<dbReference type="InterPro" id="IPR058572">
    <property type="entry name" value="DUF6079_4th"/>
</dbReference>
<dbReference type="InterPro" id="IPR058569">
    <property type="entry name" value="DUF6079_2nd"/>
</dbReference>
<dbReference type="InterPro" id="IPR058573">
    <property type="entry name" value="DUF6079_5th"/>
</dbReference>
<dbReference type="RefSeq" id="WP_274676098.1">
    <property type="nucleotide sequence ID" value="NZ_JAKNAX010000029.1"/>
</dbReference>
<dbReference type="EMBL" id="JAKNAX010000029">
    <property type="protein sequence ID" value="MDE1347060.1"/>
    <property type="molecule type" value="Genomic_DNA"/>
</dbReference>
<proteinExistence type="predicted"/>
<dbReference type="InterPro" id="IPR058574">
    <property type="entry name" value="DUF6079_6th"/>
</dbReference>
<gene>
    <name evidence="2" type="ORF">L9X51_11535</name>
</gene>
<dbReference type="PROSITE" id="PS50003">
    <property type="entry name" value="PH_DOMAIN"/>
    <property type="match status" value="1"/>
</dbReference>
<feature type="domain" description="PH" evidence="1">
    <location>
        <begin position="1014"/>
        <end position="1146"/>
    </location>
</feature>
<evidence type="ECO:0000313" key="3">
    <source>
        <dbReference type="Proteomes" id="UP001140978"/>
    </source>
</evidence>
<dbReference type="InterPro" id="IPR045725">
    <property type="entry name" value="DUF6079_N"/>
</dbReference>
<dbReference type="InterPro" id="IPR001849">
    <property type="entry name" value="PH_domain"/>
</dbReference>